<accession>A0A0F8VCE3</accession>
<evidence type="ECO:0008006" key="2">
    <source>
        <dbReference type="Google" id="ProtNLM"/>
    </source>
</evidence>
<comment type="caution">
    <text evidence="1">The sequence shown here is derived from an EMBL/GenBank/DDBJ whole genome shotgun (WGS) entry which is preliminary data.</text>
</comment>
<reference evidence="1" key="1">
    <citation type="journal article" date="2015" name="Nature">
        <title>Complex archaea that bridge the gap between prokaryotes and eukaryotes.</title>
        <authorList>
            <person name="Spang A."/>
            <person name="Saw J.H."/>
            <person name="Jorgensen S.L."/>
            <person name="Zaremba-Niedzwiedzka K."/>
            <person name="Martijn J."/>
            <person name="Lind A.E."/>
            <person name="van Eijk R."/>
            <person name="Schleper C."/>
            <person name="Guy L."/>
            <person name="Ettema T.J."/>
        </authorList>
    </citation>
    <scope>NUCLEOTIDE SEQUENCE</scope>
</reference>
<dbReference type="EMBL" id="LAZR01070354">
    <property type="protein sequence ID" value="KKK42027.1"/>
    <property type="molecule type" value="Genomic_DNA"/>
</dbReference>
<proteinExistence type="predicted"/>
<dbReference type="AlphaFoldDB" id="A0A0F8VCE3"/>
<name>A0A0F8VCE3_9ZZZZ</name>
<protein>
    <recommendedName>
        <fullName evidence="2">YopX protein domain-containing protein</fullName>
    </recommendedName>
</protein>
<sequence>MIEVYNYKDKLEGFIDGKQYLNKKKKKIGFIKKNKFKDQSGYTLLYLLNNGDIDGSEGGNLGYMENGNFFSSPDERLIYEILKEKGEINDSTGDKVLYLKGDFKDLDDLDYFGIVSRFLDLFSWDLSILYCI</sequence>
<evidence type="ECO:0000313" key="1">
    <source>
        <dbReference type="EMBL" id="KKK42027.1"/>
    </source>
</evidence>
<gene>
    <name evidence="1" type="ORF">LCGC14_2389650</name>
</gene>
<organism evidence="1">
    <name type="scientific">marine sediment metagenome</name>
    <dbReference type="NCBI Taxonomy" id="412755"/>
    <lineage>
        <taxon>unclassified sequences</taxon>
        <taxon>metagenomes</taxon>
        <taxon>ecological metagenomes</taxon>
    </lineage>
</organism>